<feature type="region of interest" description="Disordered" evidence="14">
    <location>
        <begin position="35"/>
        <end position="56"/>
    </location>
</feature>
<dbReference type="Gene3D" id="2.170.130.10">
    <property type="entry name" value="TonB-dependent receptor, plug domain"/>
    <property type="match status" value="1"/>
</dbReference>
<dbReference type="GO" id="GO:0009279">
    <property type="term" value="C:cell outer membrane"/>
    <property type="evidence" value="ECO:0007669"/>
    <property type="project" value="UniProtKB-SubCell"/>
</dbReference>
<evidence type="ECO:0000256" key="2">
    <source>
        <dbReference type="ARBA" id="ARBA00009810"/>
    </source>
</evidence>
<evidence type="ECO:0000256" key="14">
    <source>
        <dbReference type="SAM" id="MobiDB-lite"/>
    </source>
</evidence>
<keyword evidence="9 12" id="KW-0472">Membrane</keyword>
<feature type="signal peptide" evidence="15">
    <location>
        <begin position="1"/>
        <end position="32"/>
    </location>
</feature>
<keyword evidence="11 12" id="KW-0998">Cell outer membrane</keyword>
<dbReference type="SUPFAM" id="SSF56935">
    <property type="entry name" value="Porins"/>
    <property type="match status" value="1"/>
</dbReference>
<feature type="compositionally biased region" description="Low complexity" evidence="14">
    <location>
        <begin position="35"/>
        <end position="55"/>
    </location>
</feature>
<evidence type="ECO:0000259" key="17">
    <source>
        <dbReference type="Pfam" id="PF07715"/>
    </source>
</evidence>
<gene>
    <name evidence="18" type="ORF">AWB64_02276</name>
</gene>
<evidence type="ECO:0000256" key="5">
    <source>
        <dbReference type="ARBA" id="ARBA00022692"/>
    </source>
</evidence>
<dbReference type="InterPro" id="IPR000531">
    <property type="entry name" value="Beta-barrel_TonB"/>
</dbReference>
<dbReference type="AlphaFoldDB" id="A0A158G5X8"/>
<feature type="domain" description="TonB-dependent receptor-like beta-barrel" evidence="16">
    <location>
        <begin position="264"/>
        <end position="709"/>
    </location>
</feature>
<evidence type="ECO:0000256" key="15">
    <source>
        <dbReference type="SAM" id="SignalP"/>
    </source>
</evidence>
<evidence type="ECO:0000256" key="1">
    <source>
        <dbReference type="ARBA" id="ARBA00004571"/>
    </source>
</evidence>
<dbReference type="InterPro" id="IPR039426">
    <property type="entry name" value="TonB-dep_rcpt-like"/>
</dbReference>
<evidence type="ECO:0000256" key="3">
    <source>
        <dbReference type="ARBA" id="ARBA00022448"/>
    </source>
</evidence>
<dbReference type="Pfam" id="PF07715">
    <property type="entry name" value="Plug"/>
    <property type="match status" value="1"/>
</dbReference>
<feature type="domain" description="TonB-dependent receptor plug" evidence="17">
    <location>
        <begin position="95"/>
        <end position="193"/>
    </location>
</feature>
<dbReference type="GO" id="GO:0038023">
    <property type="term" value="F:signaling receptor activity"/>
    <property type="evidence" value="ECO:0007669"/>
    <property type="project" value="InterPro"/>
</dbReference>
<dbReference type="GO" id="GO:0015344">
    <property type="term" value="F:siderophore uptake transmembrane transporter activity"/>
    <property type="evidence" value="ECO:0007669"/>
    <property type="project" value="TreeGrafter"/>
</dbReference>
<dbReference type="InterPro" id="IPR012910">
    <property type="entry name" value="Plug_dom"/>
</dbReference>
<proteinExistence type="inferred from homology"/>
<evidence type="ECO:0000256" key="8">
    <source>
        <dbReference type="ARBA" id="ARBA00023077"/>
    </source>
</evidence>
<evidence type="ECO:0000256" key="10">
    <source>
        <dbReference type="ARBA" id="ARBA00023170"/>
    </source>
</evidence>
<dbReference type="Gene3D" id="2.40.170.20">
    <property type="entry name" value="TonB-dependent receptor, beta-barrel domain"/>
    <property type="match status" value="1"/>
</dbReference>
<evidence type="ECO:0000256" key="7">
    <source>
        <dbReference type="ARBA" id="ARBA00023065"/>
    </source>
</evidence>
<dbReference type="Proteomes" id="UP000054893">
    <property type="component" value="Unassembled WGS sequence"/>
</dbReference>
<name>A0A158G5X8_CABSO</name>
<dbReference type="Pfam" id="PF00593">
    <property type="entry name" value="TonB_dep_Rec_b-barrel"/>
    <property type="match status" value="1"/>
</dbReference>
<keyword evidence="5 12" id="KW-0812">Transmembrane</keyword>
<feature type="chain" id="PRO_5007810312" evidence="15">
    <location>
        <begin position="33"/>
        <end position="742"/>
    </location>
</feature>
<dbReference type="InterPro" id="IPR010105">
    <property type="entry name" value="TonB_sidphr_rcpt"/>
</dbReference>
<comment type="similarity">
    <text evidence="2 12 13">Belongs to the TonB-dependent receptor family.</text>
</comment>
<dbReference type="OrthoDB" id="9790771at2"/>
<evidence type="ECO:0000256" key="9">
    <source>
        <dbReference type="ARBA" id="ARBA00023136"/>
    </source>
</evidence>
<dbReference type="PANTHER" id="PTHR32552">
    <property type="entry name" value="FERRICHROME IRON RECEPTOR-RELATED"/>
    <property type="match status" value="1"/>
</dbReference>
<dbReference type="GO" id="GO:0015891">
    <property type="term" value="P:siderophore transport"/>
    <property type="evidence" value="ECO:0007669"/>
    <property type="project" value="InterPro"/>
</dbReference>
<dbReference type="EMBL" id="FCOC02000005">
    <property type="protein sequence ID" value="SAL27514.1"/>
    <property type="molecule type" value="Genomic_DNA"/>
</dbReference>
<keyword evidence="6 15" id="KW-0732">Signal</keyword>
<evidence type="ECO:0000256" key="13">
    <source>
        <dbReference type="RuleBase" id="RU003357"/>
    </source>
</evidence>
<comment type="subcellular location">
    <subcellularLocation>
        <location evidence="1 12">Cell outer membrane</location>
        <topology evidence="1 12">Multi-pass membrane protein</topology>
    </subcellularLocation>
</comment>
<evidence type="ECO:0000313" key="18">
    <source>
        <dbReference type="EMBL" id="SAL27514.1"/>
    </source>
</evidence>
<keyword evidence="8 13" id="KW-0798">TonB box</keyword>
<dbReference type="InterPro" id="IPR037066">
    <property type="entry name" value="Plug_dom_sf"/>
</dbReference>
<accession>A0A158G5X8</accession>
<dbReference type="CDD" id="cd01347">
    <property type="entry name" value="ligand_gated_channel"/>
    <property type="match status" value="1"/>
</dbReference>
<organism evidence="18 19">
    <name type="scientific">Caballeronia sordidicola</name>
    <name type="common">Burkholderia sordidicola</name>
    <dbReference type="NCBI Taxonomy" id="196367"/>
    <lineage>
        <taxon>Bacteria</taxon>
        <taxon>Pseudomonadati</taxon>
        <taxon>Pseudomonadota</taxon>
        <taxon>Betaproteobacteria</taxon>
        <taxon>Burkholderiales</taxon>
        <taxon>Burkholderiaceae</taxon>
        <taxon>Caballeronia</taxon>
    </lineage>
</organism>
<keyword evidence="10 18" id="KW-0675">Receptor</keyword>
<dbReference type="RefSeq" id="WP_060819218.1">
    <property type="nucleotide sequence ID" value="NZ_FCOC02000005.1"/>
</dbReference>
<dbReference type="PANTHER" id="PTHR32552:SF85">
    <property type="entry name" value="BLL7968 PROTEIN"/>
    <property type="match status" value="1"/>
</dbReference>
<dbReference type="PROSITE" id="PS52016">
    <property type="entry name" value="TONB_DEPENDENT_REC_3"/>
    <property type="match status" value="1"/>
</dbReference>
<dbReference type="InterPro" id="IPR036942">
    <property type="entry name" value="Beta-barrel_TonB_sf"/>
</dbReference>
<evidence type="ECO:0000256" key="11">
    <source>
        <dbReference type="ARBA" id="ARBA00023237"/>
    </source>
</evidence>
<evidence type="ECO:0000256" key="4">
    <source>
        <dbReference type="ARBA" id="ARBA00022452"/>
    </source>
</evidence>
<reference evidence="18 19" key="1">
    <citation type="submission" date="2016-01" db="EMBL/GenBank/DDBJ databases">
        <authorList>
            <person name="Oliw E.H."/>
        </authorList>
    </citation>
    <scope>NUCLEOTIDE SEQUENCE [LARGE SCALE GENOMIC DNA]</scope>
    <source>
        <strain evidence="18">LMG 22029</strain>
    </source>
</reference>
<keyword evidence="3 12" id="KW-0813">Transport</keyword>
<evidence type="ECO:0000259" key="16">
    <source>
        <dbReference type="Pfam" id="PF00593"/>
    </source>
</evidence>
<keyword evidence="4 12" id="KW-1134">Transmembrane beta strand</keyword>
<dbReference type="FunFam" id="2.170.130.10:FF:000001">
    <property type="entry name" value="Catecholate siderophore TonB-dependent receptor"/>
    <property type="match status" value="1"/>
</dbReference>
<keyword evidence="7" id="KW-0406">Ion transport</keyword>
<dbReference type="NCBIfam" id="TIGR01783">
    <property type="entry name" value="TonB-siderophor"/>
    <property type="match status" value="1"/>
</dbReference>
<protein>
    <submittedName>
        <fullName evidence="18">TonB-dependent siderophore receptor</fullName>
    </submittedName>
</protein>
<sequence length="742" mass="80927">MKANKRDRLRARQRPAALALTLAFASSGQAIADEAVSAQAPATTPASTSASTPVSGVEGALPAVKINAARVSESEPERGYQGRRASVATRTDAPLVDVPQAVNVVTSQSIQDRAPDSLAEALETVPGVRMGNTLGGTLDALVKRGFGDNRDNSILRDGLQSVQPRNFTPTTERIEVLKGPASMLYGIQDPGGVVNVVTKKPQLERANSVSGFASSYGGGGAQADLTGPIGTSGLAYRFIADHQNVDYWRNFGYNRQDTIAPSIAWYGRDTSVLVQYEHMNYSVPIDRGTIIDTRTGNPVSVSPKERFDENYNISAGRSDALNVRVDHKLSQDWTVHAGYGWNRTYYNDQQARVLTPNFTTGILTRRVDSTQNGVQSTHNFTLNLEGKVTWFGLRNEILTGFDYMRNYRVLADLYRGKNNSTFNMYSPVYGTLPATYTLSPADSDQTDKLIERGAFIQDAIHLGDRWILLGGVRYDNFQELTGKGRPFVVGSTQSNSKFVPHAGLVYKITPEWATYASYSESFRPNTSIAAPIGTLPPEQGLAYEIGTKLETSRVTGTVALFDIRKKNIQTTQTIDGVNFVRNAGHARSRGLEVDVNGQLTDRWSVIASYAATEARYKDDPLVGGNPLPNTPKHEGAFYLTRDFGNVELGPASGRVRAGAGVRVFSSMAVGDGTGKVYQLPWGHVADAFVSWNSHIFGQYIDWQLNARNIFNSTYYTGSCCTGTPFVNIGESRQVIVTAKLDF</sequence>
<evidence type="ECO:0000256" key="6">
    <source>
        <dbReference type="ARBA" id="ARBA00022729"/>
    </source>
</evidence>
<evidence type="ECO:0000256" key="12">
    <source>
        <dbReference type="PROSITE-ProRule" id="PRU01360"/>
    </source>
</evidence>
<evidence type="ECO:0000313" key="19">
    <source>
        <dbReference type="Proteomes" id="UP000054893"/>
    </source>
</evidence>